<evidence type="ECO:0000256" key="9">
    <source>
        <dbReference type="ARBA" id="ARBA00023102"/>
    </source>
</evidence>
<evidence type="ECO:0000313" key="14">
    <source>
        <dbReference type="Proteomes" id="UP000027059"/>
    </source>
</evidence>
<evidence type="ECO:0000256" key="2">
    <source>
        <dbReference type="ARBA" id="ARBA00005011"/>
    </source>
</evidence>
<dbReference type="PANTHER" id="PTHR42885:SF2">
    <property type="entry name" value="HISTIDINOL-PHOSPHATE AMINOTRANSFERASE"/>
    <property type="match status" value="1"/>
</dbReference>
<organism evidence="13 14">
    <name type="scientific">Leptospirillum ferriphilum YSK</name>
    <dbReference type="NCBI Taxonomy" id="1441628"/>
    <lineage>
        <taxon>Bacteria</taxon>
        <taxon>Pseudomonadati</taxon>
        <taxon>Nitrospirota</taxon>
        <taxon>Nitrospiria</taxon>
        <taxon>Nitrospirales</taxon>
        <taxon>Nitrospiraceae</taxon>
        <taxon>Leptospirillum</taxon>
    </lineage>
</organism>
<dbReference type="EC" id="2.6.1.9" evidence="11"/>
<evidence type="ECO:0000256" key="8">
    <source>
        <dbReference type="ARBA" id="ARBA00022898"/>
    </source>
</evidence>
<dbReference type="SUPFAM" id="SSF53383">
    <property type="entry name" value="PLP-dependent transferases"/>
    <property type="match status" value="1"/>
</dbReference>
<dbReference type="OrthoDB" id="9813612at2"/>
<dbReference type="InterPro" id="IPR015424">
    <property type="entry name" value="PyrdxlP-dep_Trfase"/>
</dbReference>
<evidence type="ECO:0000259" key="12">
    <source>
        <dbReference type="Pfam" id="PF00155"/>
    </source>
</evidence>
<keyword evidence="5 11" id="KW-0032">Aminotransferase</keyword>
<dbReference type="Proteomes" id="UP000027059">
    <property type="component" value="Chromosome"/>
</dbReference>
<dbReference type="HOGENOM" id="CLU_017584_3_1_0"/>
<evidence type="ECO:0000256" key="10">
    <source>
        <dbReference type="ARBA" id="ARBA00047481"/>
    </source>
</evidence>
<name>A0A059Y100_9BACT</name>
<feature type="domain" description="Aminotransferase class I/classII large" evidence="12">
    <location>
        <begin position="29"/>
        <end position="352"/>
    </location>
</feature>
<evidence type="ECO:0000313" key="13">
    <source>
        <dbReference type="EMBL" id="AIA31142.1"/>
    </source>
</evidence>
<dbReference type="Pfam" id="PF00155">
    <property type="entry name" value="Aminotran_1_2"/>
    <property type="match status" value="1"/>
</dbReference>
<dbReference type="AlphaFoldDB" id="A0A059Y100"/>
<evidence type="ECO:0000256" key="1">
    <source>
        <dbReference type="ARBA" id="ARBA00001933"/>
    </source>
</evidence>
<accession>A0A059Y100</accession>
<comment type="pathway">
    <text evidence="2 11">Amino-acid biosynthesis; L-histidine biosynthesis; L-histidine from 5-phospho-alpha-D-ribose 1-diphosphate: step 7/9.</text>
</comment>
<keyword evidence="6 11" id="KW-0028">Amino-acid biosynthesis</keyword>
<comment type="catalytic activity">
    <reaction evidence="10 11">
        <text>L-histidinol phosphate + 2-oxoglutarate = 3-(imidazol-4-yl)-2-oxopropyl phosphate + L-glutamate</text>
        <dbReference type="Rhea" id="RHEA:23744"/>
        <dbReference type="ChEBI" id="CHEBI:16810"/>
        <dbReference type="ChEBI" id="CHEBI:29985"/>
        <dbReference type="ChEBI" id="CHEBI:57766"/>
        <dbReference type="ChEBI" id="CHEBI:57980"/>
        <dbReference type="EC" id="2.6.1.9"/>
    </reaction>
</comment>
<comment type="similarity">
    <text evidence="3 11">Belongs to the class-II pyridoxal-phosphate-dependent aminotransferase family. Histidinol-phosphate aminotransferase subfamily.</text>
</comment>
<dbReference type="InterPro" id="IPR015422">
    <property type="entry name" value="PyrdxlP-dep_Trfase_small"/>
</dbReference>
<evidence type="ECO:0000256" key="6">
    <source>
        <dbReference type="ARBA" id="ARBA00022605"/>
    </source>
</evidence>
<dbReference type="GO" id="GO:0000105">
    <property type="term" value="P:L-histidine biosynthetic process"/>
    <property type="evidence" value="ECO:0007669"/>
    <property type="project" value="UniProtKB-UniRule"/>
</dbReference>
<dbReference type="UniPathway" id="UPA00031">
    <property type="reaction ID" value="UER00012"/>
</dbReference>
<keyword evidence="9 11" id="KW-0368">Histidine biosynthesis</keyword>
<evidence type="ECO:0000256" key="3">
    <source>
        <dbReference type="ARBA" id="ARBA00007970"/>
    </source>
</evidence>
<sequence>MRVDPMSWVRDDLKNARGYHVLDAPEGTIKLDAMENPFGLPDSVQASLAEAVASLPLNRYPDPQAKDLRREASRLTGVSPEKLIFGNGSDEILLNLFLATKGTIVAPEPTFSMYRIISGSIQRTFKGFPLRADFSFDPEMLPSVLSGEPPGVLVLASPNNPTGVAYPLKNLFRAAEIARDYGFVTLLDEAYYPFHGESALSGAQGENLLVLRTFSKMGLAGLRLGFLVAPEPVIQLLDVLRLPYNMDSLTQRAAVLLMKEVYPLLEQQVKEICRLREDLFQKMQDIPGVFPVPSRANFILFRVKGVLPSRLFKVLLEKGILVRDVSGHHPLLEGTLRVTVGTSEENACFLKALKEGIAG</sequence>
<dbReference type="KEGG" id="lfp:Y981_11580"/>
<keyword evidence="8 11" id="KW-0663">Pyridoxal phosphate</keyword>
<dbReference type="InterPro" id="IPR015421">
    <property type="entry name" value="PyrdxlP-dep_Trfase_major"/>
</dbReference>
<dbReference type="GO" id="GO:0030170">
    <property type="term" value="F:pyridoxal phosphate binding"/>
    <property type="evidence" value="ECO:0007669"/>
    <property type="project" value="InterPro"/>
</dbReference>
<dbReference type="InterPro" id="IPR005861">
    <property type="entry name" value="HisP_aminotrans"/>
</dbReference>
<evidence type="ECO:0000256" key="7">
    <source>
        <dbReference type="ARBA" id="ARBA00022679"/>
    </source>
</evidence>
<dbReference type="Gene3D" id="3.40.640.10">
    <property type="entry name" value="Type I PLP-dependent aspartate aminotransferase-like (Major domain)"/>
    <property type="match status" value="1"/>
</dbReference>
<proteinExistence type="inferred from homology"/>
<reference evidence="13 14" key="2">
    <citation type="journal article" date="2015" name="Biomed. Res. Int.">
        <title>Effects of Arsenite Resistance on the Growth and Functional Gene Expression of Leptospirillum ferriphilum and Acidithiobacillus thiooxidans in Pure Culture and Coculture.</title>
        <authorList>
            <person name="Jiang H."/>
            <person name="Liang Y."/>
            <person name="Yin H."/>
            <person name="Xiao Y."/>
            <person name="Guo X."/>
            <person name="Xu Y."/>
            <person name="Hu Q."/>
            <person name="Liu H."/>
            <person name="Liu X."/>
        </authorList>
    </citation>
    <scope>NUCLEOTIDE SEQUENCE [LARGE SCALE GENOMIC DNA]</scope>
    <source>
        <strain evidence="13 14">YSK</strain>
    </source>
</reference>
<dbReference type="RefSeq" id="WP_014961926.1">
    <property type="nucleotide sequence ID" value="NZ_CP007243.1"/>
</dbReference>
<gene>
    <name evidence="11" type="primary">hisC</name>
    <name evidence="13" type="ORF">Y981_11580</name>
</gene>
<dbReference type="CDD" id="cd00609">
    <property type="entry name" value="AAT_like"/>
    <property type="match status" value="1"/>
</dbReference>
<reference evidence="14" key="1">
    <citation type="submission" date="2014-02" db="EMBL/GenBank/DDBJ databases">
        <title>Complete genome sequence and comparative genomic analysis of the nitrogen-fixing bacterium Leptospirillum ferriphilum YSK.</title>
        <authorList>
            <person name="Guo X."/>
            <person name="Yin H."/>
            <person name="Liang Y."/>
            <person name="Hu Q."/>
            <person name="Ma L."/>
            <person name="Xiao Y."/>
            <person name="Zhang X."/>
            <person name="Qiu G."/>
            <person name="Liu X."/>
        </authorList>
    </citation>
    <scope>NUCLEOTIDE SEQUENCE [LARGE SCALE GENOMIC DNA]</scope>
    <source>
        <strain evidence="14">YSK</strain>
    </source>
</reference>
<evidence type="ECO:0000256" key="11">
    <source>
        <dbReference type="HAMAP-Rule" id="MF_01023"/>
    </source>
</evidence>
<comment type="subunit">
    <text evidence="4 11">Homodimer.</text>
</comment>
<feature type="modified residue" description="N6-(pyridoxal phosphate)lysine" evidence="11">
    <location>
        <position position="216"/>
    </location>
</feature>
<dbReference type="HAMAP" id="MF_01023">
    <property type="entry name" value="HisC_aminotrans_2"/>
    <property type="match status" value="1"/>
</dbReference>
<dbReference type="PANTHER" id="PTHR42885">
    <property type="entry name" value="HISTIDINOL-PHOSPHATE AMINOTRANSFERASE-RELATED"/>
    <property type="match status" value="1"/>
</dbReference>
<evidence type="ECO:0000256" key="4">
    <source>
        <dbReference type="ARBA" id="ARBA00011738"/>
    </source>
</evidence>
<comment type="cofactor">
    <cofactor evidence="1 11">
        <name>pyridoxal 5'-phosphate</name>
        <dbReference type="ChEBI" id="CHEBI:597326"/>
    </cofactor>
</comment>
<keyword evidence="7 11" id="KW-0808">Transferase</keyword>
<protein>
    <recommendedName>
        <fullName evidence="11">Histidinol-phosphate aminotransferase</fullName>
        <ecNumber evidence="11">2.6.1.9</ecNumber>
    </recommendedName>
    <alternativeName>
        <fullName evidence="11">Imidazole acetol-phosphate transaminase</fullName>
    </alternativeName>
</protein>
<dbReference type="Gene3D" id="3.90.1150.10">
    <property type="entry name" value="Aspartate Aminotransferase, domain 1"/>
    <property type="match status" value="1"/>
</dbReference>
<keyword evidence="14" id="KW-1185">Reference proteome</keyword>
<evidence type="ECO:0000256" key="5">
    <source>
        <dbReference type="ARBA" id="ARBA00022576"/>
    </source>
</evidence>
<dbReference type="EMBL" id="CP007243">
    <property type="protein sequence ID" value="AIA31142.1"/>
    <property type="molecule type" value="Genomic_DNA"/>
</dbReference>
<dbReference type="InterPro" id="IPR004839">
    <property type="entry name" value="Aminotransferase_I/II_large"/>
</dbReference>
<dbReference type="GO" id="GO:0004400">
    <property type="term" value="F:histidinol-phosphate transaminase activity"/>
    <property type="evidence" value="ECO:0007669"/>
    <property type="project" value="UniProtKB-UniRule"/>
</dbReference>